<feature type="compositionally biased region" description="Basic and acidic residues" evidence="2">
    <location>
        <begin position="299"/>
        <end position="322"/>
    </location>
</feature>
<dbReference type="OrthoDB" id="312217at2157"/>
<evidence type="ECO:0000256" key="2">
    <source>
        <dbReference type="SAM" id="MobiDB-lite"/>
    </source>
</evidence>
<reference evidence="4 5" key="1">
    <citation type="journal article" date="2014" name="PLoS Genet.">
        <title>Phylogenetically driven sequencing of extremely halophilic archaea reveals strategies for static and dynamic osmo-response.</title>
        <authorList>
            <person name="Becker E.A."/>
            <person name="Seitzer P.M."/>
            <person name="Tritt A."/>
            <person name="Larsen D."/>
            <person name="Krusor M."/>
            <person name="Yao A.I."/>
            <person name="Wu D."/>
            <person name="Madern D."/>
            <person name="Eisen J.A."/>
            <person name="Darling A.E."/>
            <person name="Facciotti M.T."/>
        </authorList>
    </citation>
    <scope>NUCLEOTIDE SEQUENCE [LARGE SCALE GENOMIC DNA]</scope>
    <source>
        <strain evidence="4 5">DSM 8989</strain>
    </source>
</reference>
<dbReference type="PANTHER" id="PTHR43000">
    <property type="entry name" value="DTDP-D-GLUCOSE 4,6-DEHYDRATASE-RELATED"/>
    <property type="match status" value="1"/>
</dbReference>
<dbReference type="AlphaFoldDB" id="M0N9V3"/>
<dbReference type="Pfam" id="PF01370">
    <property type="entry name" value="Epimerase"/>
    <property type="match status" value="1"/>
</dbReference>
<dbReference type="InterPro" id="IPR001509">
    <property type="entry name" value="Epimerase_deHydtase"/>
</dbReference>
<proteinExistence type="inferred from homology"/>
<dbReference type="STRING" id="1227456.C450_08932"/>
<evidence type="ECO:0000256" key="1">
    <source>
        <dbReference type="ARBA" id="ARBA00007637"/>
    </source>
</evidence>
<name>M0N9V3_9EURY</name>
<evidence type="ECO:0000313" key="4">
    <source>
        <dbReference type="EMBL" id="EMA53425.1"/>
    </source>
</evidence>
<protein>
    <submittedName>
        <fullName evidence="4">NAD-dependent epimerase/dehydratase</fullName>
    </submittedName>
</protein>
<organism evidence="4 5">
    <name type="scientific">Halococcus salifodinae DSM 8989</name>
    <dbReference type="NCBI Taxonomy" id="1227456"/>
    <lineage>
        <taxon>Archaea</taxon>
        <taxon>Methanobacteriati</taxon>
        <taxon>Methanobacteriota</taxon>
        <taxon>Stenosarchaea group</taxon>
        <taxon>Halobacteria</taxon>
        <taxon>Halobacteriales</taxon>
        <taxon>Halococcaceae</taxon>
        <taxon>Halococcus</taxon>
    </lineage>
</organism>
<evidence type="ECO:0000259" key="3">
    <source>
        <dbReference type="Pfam" id="PF01370"/>
    </source>
</evidence>
<dbReference type="SUPFAM" id="SSF51735">
    <property type="entry name" value="NAD(P)-binding Rossmann-fold domains"/>
    <property type="match status" value="1"/>
</dbReference>
<keyword evidence="5" id="KW-1185">Reference proteome</keyword>
<dbReference type="Proteomes" id="UP000011625">
    <property type="component" value="Unassembled WGS sequence"/>
</dbReference>
<dbReference type="EMBL" id="AOME01000051">
    <property type="protein sequence ID" value="EMA53425.1"/>
    <property type="molecule type" value="Genomic_DNA"/>
</dbReference>
<evidence type="ECO:0000313" key="5">
    <source>
        <dbReference type="Proteomes" id="UP000011625"/>
    </source>
</evidence>
<comment type="similarity">
    <text evidence="1">Belongs to the NAD(P)-dependent epimerase/dehydratase family.</text>
</comment>
<feature type="domain" description="NAD-dependent epimerase/dehydratase" evidence="3">
    <location>
        <begin position="5"/>
        <end position="224"/>
    </location>
</feature>
<dbReference type="PATRIC" id="fig|1227456.3.peg.1802"/>
<dbReference type="Gene3D" id="3.40.50.720">
    <property type="entry name" value="NAD(P)-binding Rossmann-like Domain"/>
    <property type="match status" value="1"/>
</dbReference>
<feature type="region of interest" description="Disordered" evidence="2">
    <location>
        <begin position="299"/>
        <end position="329"/>
    </location>
</feature>
<accession>M0N9V3</accession>
<comment type="caution">
    <text evidence="4">The sequence shown here is derived from an EMBL/GenBank/DDBJ whole genome shotgun (WGS) entry which is preliminary data.</text>
</comment>
<gene>
    <name evidence="4" type="ORF">C450_08932</name>
</gene>
<sequence length="329" mass="36215">MSHAMIIGGTRFIGRHTVRELLDDGYDVTVFNRGNHENPFADDEAVAHVAGDRTNENAVERAAREVDPDIVIDCVAYHPGEVRHATDVFADCEAYVVISSGSAYDDEEIPKREDTTALHGCTDEQAADDSMDSYGPRKAEIDRAVAAAADEGVNAMSVRPPVVYGPHDYTERFDYWIDRVVNHDRVIVPGDGDSLWHLVFAPDVASALRTVAEEGTPGETYNTGDRRLPVLSEWVELIADTLDTEIEIVTANERELGAADLAPDDFPLYRSYPHVLSTAKLAELGWEATPIGTALERTVEDHQASDRTGRENGPDREAEERVLSVLDTL</sequence>
<dbReference type="RefSeq" id="WP_005042697.1">
    <property type="nucleotide sequence ID" value="NZ_AOME01000051.1"/>
</dbReference>
<dbReference type="InterPro" id="IPR036291">
    <property type="entry name" value="NAD(P)-bd_dom_sf"/>
</dbReference>